<dbReference type="AlphaFoldDB" id="A0A4U6WG12"/>
<reference evidence="2" key="1">
    <citation type="submission" date="2019-03" db="EMBL/GenBank/DDBJ databases">
        <title>WGS assembly of Setaria viridis.</title>
        <authorList>
            <person name="Huang P."/>
            <person name="Jenkins J."/>
            <person name="Grimwood J."/>
            <person name="Barry K."/>
            <person name="Healey A."/>
            <person name="Mamidi S."/>
            <person name="Sreedasyam A."/>
            <person name="Shu S."/>
            <person name="Feldman M."/>
            <person name="Wu J."/>
            <person name="Yu Y."/>
            <person name="Chen C."/>
            <person name="Johnson J."/>
            <person name="Rokhsar D."/>
            <person name="Baxter I."/>
            <person name="Schmutz J."/>
            <person name="Brutnell T."/>
            <person name="Kellogg E."/>
        </authorList>
    </citation>
    <scope>NUCLEOTIDE SEQUENCE [LARGE SCALE GENOMIC DNA]</scope>
</reference>
<dbReference type="Proteomes" id="UP000298652">
    <property type="component" value="Chromosome 1"/>
</dbReference>
<dbReference type="Gramene" id="TKW40974">
    <property type="protein sequence ID" value="TKW40974"/>
    <property type="gene ID" value="SEVIR_1G282900v2"/>
</dbReference>
<accession>A0A4U6WG12</accession>
<protein>
    <submittedName>
        <fullName evidence="2">Uncharacterized protein</fullName>
    </submittedName>
</protein>
<gene>
    <name evidence="2" type="ORF">SEVIR_1G282900v2</name>
</gene>
<evidence type="ECO:0000256" key="1">
    <source>
        <dbReference type="SAM" id="MobiDB-lite"/>
    </source>
</evidence>
<evidence type="ECO:0000313" key="2">
    <source>
        <dbReference type="EMBL" id="TKW40974.1"/>
    </source>
</evidence>
<feature type="compositionally biased region" description="Polar residues" evidence="1">
    <location>
        <begin position="14"/>
        <end position="24"/>
    </location>
</feature>
<evidence type="ECO:0000313" key="3">
    <source>
        <dbReference type="Proteomes" id="UP000298652"/>
    </source>
</evidence>
<dbReference type="EMBL" id="CM016552">
    <property type="protein sequence ID" value="TKW40974.1"/>
    <property type="molecule type" value="Genomic_DNA"/>
</dbReference>
<feature type="region of interest" description="Disordered" evidence="1">
    <location>
        <begin position="1"/>
        <end position="24"/>
    </location>
</feature>
<sequence>MKYRPGWTHPHRPSTASGLCSGGRSSALRSAQLTFDPPAVAPLVPRTFRFSRSLPQSTDPHARTQILFEWSSTSRSARAIHLQPRPRAPSNTRDLWCQMGKTTSIELVYGEST</sequence>
<organism evidence="2 3">
    <name type="scientific">Setaria viridis</name>
    <name type="common">Green bristlegrass</name>
    <name type="synonym">Setaria italica subsp. viridis</name>
    <dbReference type="NCBI Taxonomy" id="4556"/>
    <lineage>
        <taxon>Eukaryota</taxon>
        <taxon>Viridiplantae</taxon>
        <taxon>Streptophyta</taxon>
        <taxon>Embryophyta</taxon>
        <taxon>Tracheophyta</taxon>
        <taxon>Spermatophyta</taxon>
        <taxon>Magnoliopsida</taxon>
        <taxon>Liliopsida</taxon>
        <taxon>Poales</taxon>
        <taxon>Poaceae</taxon>
        <taxon>PACMAD clade</taxon>
        <taxon>Panicoideae</taxon>
        <taxon>Panicodae</taxon>
        <taxon>Paniceae</taxon>
        <taxon>Cenchrinae</taxon>
        <taxon>Setaria</taxon>
    </lineage>
</organism>
<name>A0A4U6WG12_SETVI</name>
<keyword evidence="3" id="KW-1185">Reference proteome</keyword>
<proteinExistence type="predicted"/>